<evidence type="ECO:0000256" key="4">
    <source>
        <dbReference type="ARBA" id="ARBA00023136"/>
    </source>
</evidence>
<keyword evidence="8" id="KW-1185">Reference proteome</keyword>
<dbReference type="STRING" id="640132.Srot_0162"/>
<sequence>MSTDDTMRAGGSSAPRRSWWRRVWKRVLVVLLVLAVCCGGGCVALRKLVDSLDPNPKHMTKEQVAAFEARYLDKGTAEQEARNLEDLLARTGDEIVALVPGLKWSWNRDWGRLSCPGDAASDTQVVQIWVRQLVFDGPIPPGVWPQAVAVVRRAAASYGATKYQNFIDKPDNRDVNFYSPEGARIGLTSAVLAVLIGVTPCRLPEWYFTERHLPVPAGK</sequence>
<evidence type="ECO:0000256" key="2">
    <source>
        <dbReference type="ARBA" id="ARBA00022475"/>
    </source>
</evidence>
<keyword evidence="3" id="KW-0732">Signal</keyword>
<evidence type="ECO:0008006" key="9">
    <source>
        <dbReference type="Google" id="ProtNLM"/>
    </source>
</evidence>
<keyword evidence="4" id="KW-0472">Membrane</keyword>
<dbReference type="InterPro" id="IPR032018">
    <property type="entry name" value="LppA/LppB/LprP"/>
</dbReference>
<comment type="subcellular location">
    <subcellularLocation>
        <location evidence="1">Cell membrane</location>
        <topology evidence="1">Lipid-anchor</topology>
    </subcellularLocation>
</comment>
<protein>
    <recommendedName>
        <fullName evidence="9">Lipoprotein LppV</fullName>
    </recommendedName>
</protein>
<dbReference type="Gene3D" id="3.30.2030.20">
    <property type="match status" value="1"/>
</dbReference>
<proteinExistence type="predicted"/>
<accession>D6ZAA9</accession>
<dbReference type="Pfam" id="PF16708">
    <property type="entry name" value="LppA"/>
    <property type="match status" value="1"/>
</dbReference>
<keyword evidence="5" id="KW-0564">Palmitate</keyword>
<dbReference type="RefSeq" id="WP_013137107.1">
    <property type="nucleotide sequence ID" value="NC_014168.1"/>
</dbReference>
<dbReference type="KEGG" id="srt:Srot_0162"/>
<evidence type="ECO:0000313" key="8">
    <source>
        <dbReference type="Proteomes" id="UP000002247"/>
    </source>
</evidence>
<dbReference type="EMBL" id="CP001958">
    <property type="protein sequence ID" value="ADG96651.1"/>
    <property type="molecule type" value="Genomic_DNA"/>
</dbReference>
<keyword evidence="6" id="KW-0449">Lipoprotein</keyword>
<evidence type="ECO:0000256" key="5">
    <source>
        <dbReference type="ARBA" id="ARBA00023139"/>
    </source>
</evidence>
<keyword evidence="2" id="KW-1003">Cell membrane</keyword>
<name>D6ZAA9_SEGRD</name>
<dbReference type="HOGENOM" id="CLU_1199103_0_0_11"/>
<evidence type="ECO:0000256" key="3">
    <source>
        <dbReference type="ARBA" id="ARBA00022729"/>
    </source>
</evidence>
<reference evidence="7 8" key="1">
    <citation type="journal article" date="2010" name="Stand. Genomic Sci.">
        <title>Complete genome sequence of Segniliparus rotundus type strain (CDC 1076).</title>
        <authorList>
            <person name="Sikorski J."/>
            <person name="Lapidus A."/>
            <person name="Copeland A."/>
            <person name="Misra M."/>
            <person name="Glavina Del Rio T."/>
            <person name="Nolan M."/>
            <person name="Lucas S."/>
            <person name="Chen F."/>
            <person name="Tice H."/>
            <person name="Cheng J.F."/>
            <person name="Jando M."/>
            <person name="Schneider S."/>
            <person name="Bruce D."/>
            <person name="Goodwin L."/>
            <person name="Pitluck S."/>
            <person name="Liolios K."/>
            <person name="Mikhailova N."/>
            <person name="Pati A."/>
            <person name="Ivanova N."/>
            <person name="Mavromatis K."/>
            <person name="Chen A."/>
            <person name="Palaniappan K."/>
            <person name="Chertkov O."/>
            <person name="Land M."/>
            <person name="Hauser L."/>
            <person name="Chang Y.J."/>
            <person name="Jeffries C.D."/>
            <person name="Brettin T."/>
            <person name="Detter J.C."/>
            <person name="Han C."/>
            <person name="Rohde M."/>
            <person name="Goker M."/>
            <person name="Bristow J."/>
            <person name="Eisen J.A."/>
            <person name="Markowitz V."/>
            <person name="Hugenholtz P."/>
            <person name="Kyrpides N.C."/>
            <person name="Klenk H.P."/>
        </authorList>
    </citation>
    <scope>NUCLEOTIDE SEQUENCE [LARGE SCALE GENOMIC DNA]</scope>
    <source>
        <strain evidence="8">ATCC BAA-972 / CDC 1076 / CIP 108378 / DSM 44985 / JCM 13578</strain>
    </source>
</reference>
<dbReference type="AlphaFoldDB" id="D6ZAA9"/>
<evidence type="ECO:0000256" key="1">
    <source>
        <dbReference type="ARBA" id="ARBA00004193"/>
    </source>
</evidence>
<dbReference type="Proteomes" id="UP000002247">
    <property type="component" value="Chromosome"/>
</dbReference>
<dbReference type="GO" id="GO:0005886">
    <property type="term" value="C:plasma membrane"/>
    <property type="evidence" value="ECO:0007669"/>
    <property type="project" value="UniProtKB-SubCell"/>
</dbReference>
<evidence type="ECO:0000256" key="6">
    <source>
        <dbReference type="ARBA" id="ARBA00023288"/>
    </source>
</evidence>
<dbReference type="OrthoDB" id="4382082at2"/>
<organism evidence="7 8">
    <name type="scientific">Segniliparus rotundus (strain ATCC BAA-972 / CDC 1076 / CIP 108378 / DSM 44985 / JCM 13578)</name>
    <dbReference type="NCBI Taxonomy" id="640132"/>
    <lineage>
        <taxon>Bacteria</taxon>
        <taxon>Bacillati</taxon>
        <taxon>Actinomycetota</taxon>
        <taxon>Actinomycetes</taxon>
        <taxon>Mycobacteriales</taxon>
        <taxon>Segniliparaceae</taxon>
        <taxon>Segniliparus</taxon>
    </lineage>
</organism>
<evidence type="ECO:0000313" key="7">
    <source>
        <dbReference type="EMBL" id="ADG96651.1"/>
    </source>
</evidence>
<gene>
    <name evidence="7" type="ordered locus">Srot_0162</name>
</gene>